<keyword evidence="3" id="KW-0521">NADP</keyword>
<evidence type="ECO:0000313" key="7">
    <source>
        <dbReference type="Proteomes" id="UP000601768"/>
    </source>
</evidence>
<keyword evidence="7" id="KW-1185">Reference proteome</keyword>
<dbReference type="CDD" id="cd02148">
    <property type="entry name" value="RutE-like"/>
    <property type="match status" value="1"/>
</dbReference>
<evidence type="ECO:0000313" key="6">
    <source>
        <dbReference type="EMBL" id="MBC3767075.1"/>
    </source>
</evidence>
<reference evidence="6" key="2">
    <citation type="submission" date="2020-08" db="EMBL/GenBank/DDBJ databases">
        <authorList>
            <person name="Lai Q."/>
        </authorList>
    </citation>
    <scope>NUCLEOTIDE SEQUENCE</scope>
    <source>
        <strain evidence="6">S27-2</strain>
    </source>
</reference>
<organism evidence="6 7">
    <name type="scientific">Neptunicella marina</name>
    <dbReference type="NCBI Taxonomy" id="2125989"/>
    <lineage>
        <taxon>Bacteria</taxon>
        <taxon>Pseudomonadati</taxon>
        <taxon>Pseudomonadota</taxon>
        <taxon>Gammaproteobacteria</taxon>
        <taxon>Alteromonadales</taxon>
        <taxon>Alteromonadaceae</taxon>
        <taxon>Neptunicella</taxon>
    </lineage>
</organism>
<dbReference type="PANTHER" id="PTHR43543:SF1">
    <property type="entry name" value="MALONIC SEMIALDEHYDE REDUCTASE RUTE-RELATED"/>
    <property type="match status" value="1"/>
</dbReference>
<evidence type="ECO:0000256" key="1">
    <source>
        <dbReference type="ARBA" id="ARBA00022630"/>
    </source>
</evidence>
<dbReference type="InterPro" id="IPR023936">
    <property type="entry name" value="RutE-like"/>
</dbReference>
<dbReference type="SUPFAM" id="SSF55469">
    <property type="entry name" value="FMN-dependent nitroreductase-like"/>
    <property type="match status" value="1"/>
</dbReference>
<evidence type="ECO:0000259" key="5">
    <source>
        <dbReference type="Pfam" id="PF00881"/>
    </source>
</evidence>
<dbReference type="PANTHER" id="PTHR43543">
    <property type="entry name" value="MALONIC SEMIALDEHYDE REDUCTASE RUTE-RELATED"/>
    <property type="match status" value="1"/>
</dbReference>
<name>A0A8J6M0A6_9ALTE</name>
<evidence type="ECO:0000256" key="3">
    <source>
        <dbReference type="ARBA" id="ARBA00022857"/>
    </source>
</evidence>
<dbReference type="InterPro" id="IPR000415">
    <property type="entry name" value="Nitroreductase-like"/>
</dbReference>
<comment type="caution">
    <text evidence="6">The sequence shown here is derived from an EMBL/GenBank/DDBJ whole genome shotgun (WGS) entry which is preliminary data.</text>
</comment>
<protein>
    <submittedName>
        <fullName evidence="6">Malonic semialdehyde reductase</fullName>
        <ecNumber evidence="6">1.1.1.298</ecNumber>
    </submittedName>
</protein>
<dbReference type="GO" id="GO:0035527">
    <property type="term" value="F:3-hydroxypropionate dehydrogenase (NADP+) activity"/>
    <property type="evidence" value="ECO:0007669"/>
    <property type="project" value="UniProtKB-EC"/>
</dbReference>
<feature type="domain" description="Nitroreductase" evidence="5">
    <location>
        <begin position="18"/>
        <end position="174"/>
    </location>
</feature>
<gene>
    <name evidence="6" type="ORF">H8B19_14410</name>
</gene>
<proteinExistence type="predicted"/>
<dbReference type="InterPro" id="IPR029479">
    <property type="entry name" value="Nitroreductase"/>
</dbReference>
<dbReference type="RefSeq" id="WP_186507590.1">
    <property type="nucleotide sequence ID" value="NZ_JACNEP010000013.1"/>
</dbReference>
<dbReference type="AlphaFoldDB" id="A0A8J6M0A6"/>
<dbReference type="Pfam" id="PF00881">
    <property type="entry name" value="Nitroreductase"/>
    <property type="match status" value="1"/>
</dbReference>
<sequence length="196" mass="21496">MEQVLSQQALDQLFYQARTVNAWQDKPVSDELLTQLYDVFKWGPTSANSCPARFVWVKSDKAKQTLADLAKGGNPDKILQAPVTVIIGQDLNFVDTLPKLVAPHLLENMQNMLRPVAEITAFRNGTLQGAYLMMAARALGLDCGPMSGFDNDGVDKAFFADTAIKSNFICCLGYGVAESTYPRAPRLSFDEAGEIV</sequence>
<dbReference type="InterPro" id="IPR050461">
    <property type="entry name" value="Nitroreductase_HadB/RutE"/>
</dbReference>
<accession>A0A8J6M0A6</accession>
<dbReference type="Proteomes" id="UP000601768">
    <property type="component" value="Unassembled WGS sequence"/>
</dbReference>
<dbReference type="Gene3D" id="3.40.109.10">
    <property type="entry name" value="NADH Oxidase"/>
    <property type="match status" value="1"/>
</dbReference>
<evidence type="ECO:0000256" key="4">
    <source>
        <dbReference type="ARBA" id="ARBA00023002"/>
    </source>
</evidence>
<reference evidence="6" key="1">
    <citation type="journal article" date="2018" name="Int. J. Syst. Evol. Microbiol.">
        <title>Neptunicella marina gen. nov., sp. nov., isolated from surface seawater.</title>
        <authorList>
            <person name="Liu X."/>
            <person name="Lai Q."/>
            <person name="Du Y."/>
            <person name="Zhang X."/>
            <person name="Liu Z."/>
            <person name="Sun F."/>
            <person name="Shao Z."/>
        </authorList>
    </citation>
    <scope>NUCLEOTIDE SEQUENCE</scope>
    <source>
        <strain evidence="6">S27-2</strain>
    </source>
</reference>
<dbReference type="EC" id="1.1.1.298" evidence="6"/>
<dbReference type="NCBIfam" id="NF003768">
    <property type="entry name" value="PRK05365.1"/>
    <property type="match status" value="1"/>
</dbReference>
<evidence type="ECO:0000256" key="2">
    <source>
        <dbReference type="ARBA" id="ARBA00022643"/>
    </source>
</evidence>
<keyword evidence="2" id="KW-0288">FMN</keyword>
<dbReference type="EMBL" id="JACNEP010000013">
    <property type="protein sequence ID" value="MBC3767075.1"/>
    <property type="molecule type" value="Genomic_DNA"/>
</dbReference>
<keyword evidence="1" id="KW-0285">Flavoprotein</keyword>
<keyword evidence="4 6" id="KW-0560">Oxidoreductase</keyword>